<sequence>MFFTRVFGFTALTFLLSTSASPVPVETSSRGIDLAPISTPSVAVSPPSPRAATPDPQTSTPAWRIRSEPVKPDGVNNNPDWRRDFD</sequence>
<evidence type="ECO:0000256" key="1">
    <source>
        <dbReference type="SAM" id="MobiDB-lite"/>
    </source>
</evidence>
<feature type="compositionally biased region" description="Polar residues" evidence="1">
    <location>
        <begin position="20"/>
        <end position="30"/>
    </location>
</feature>
<reference evidence="3 4" key="1">
    <citation type="journal article" date="2018" name="Evol. Lett.">
        <title>Horizontal gene cluster transfer increased hallucinogenic mushroom diversity.</title>
        <authorList>
            <person name="Reynolds H.T."/>
            <person name="Vijayakumar V."/>
            <person name="Gluck-Thaler E."/>
            <person name="Korotkin H.B."/>
            <person name="Matheny P.B."/>
            <person name="Slot J.C."/>
        </authorList>
    </citation>
    <scope>NUCLEOTIDE SEQUENCE [LARGE SCALE GENOMIC DNA]</scope>
    <source>
        <strain evidence="3 4">SRW20</strain>
    </source>
</reference>
<gene>
    <name evidence="3" type="ORF">CVT26_004678</name>
</gene>
<feature type="compositionally biased region" description="Low complexity" evidence="1">
    <location>
        <begin position="35"/>
        <end position="54"/>
    </location>
</feature>
<feature type="signal peptide" evidence="2">
    <location>
        <begin position="1"/>
        <end position="20"/>
    </location>
</feature>
<feature type="region of interest" description="Disordered" evidence="1">
    <location>
        <begin position="20"/>
        <end position="86"/>
    </location>
</feature>
<dbReference type="Proteomes" id="UP000284706">
    <property type="component" value="Unassembled WGS sequence"/>
</dbReference>
<comment type="caution">
    <text evidence="3">The sequence shown here is derived from an EMBL/GenBank/DDBJ whole genome shotgun (WGS) entry which is preliminary data.</text>
</comment>
<dbReference type="AlphaFoldDB" id="A0A409XZB6"/>
<evidence type="ECO:0000313" key="4">
    <source>
        <dbReference type="Proteomes" id="UP000284706"/>
    </source>
</evidence>
<feature type="chain" id="PRO_5019209827" evidence="2">
    <location>
        <begin position="21"/>
        <end position="86"/>
    </location>
</feature>
<keyword evidence="2" id="KW-0732">Signal</keyword>
<organism evidence="3 4">
    <name type="scientific">Gymnopilus dilepis</name>
    <dbReference type="NCBI Taxonomy" id="231916"/>
    <lineage>
        <taxon>Eukaryota</taxon>
        <taxon>Fungi</taxon>
        <taxon>Dikarya</taxon>
        <taxon>Basidiomycota</taxon>
        <taxon>Agaricomycotina</taxon>
        <taxon>Agaricomycetes</taxon>
        <taxon>Agaricomycetidae</taxon>
        <taxon>Agaricales</taxon>
        <taxon>Agaricineae</taxon>
        <taxon>Hymenogastraceae</taxon>
        <taxon>Gymnopilus</taxon>
    </lineage>
</organism>
<name>A0A409XZB6_9AGAR</name>
<evidence type="ECO:0000313" key="3">
    <source>
        <dbReference type="EMBL" id="PPQ96045.1"/>
    </source>
</evidence>
<evidence type="ECO:0000256" key="2">
    <source>
        <dbReference type="SAM" id="SignalP"/>
    </source>
</evidence>
<protein>
    <submittedName>
        <fullName evidence="3">Uncharacterized protein</fullName>
    </submittedName>
</protein>
<dbReference type="EMBL" id="NHYE01001399">
    <property type="protein sequence ID" value="PPQ96045.1"/>
    <property type="molecule type" value="Genomic_DNA"/>
</dbReference>
<accession>A0A409XZB6</accession>
<proteinExistence type="predicted"/>
<keyword evidence="4" id="KW-1185">Reference proteome</keyword>
<dbReference type="InParanoid" id="A0A409XZB6"/>